<organism evidence="16 17">
    <name type="scientific">Sediminicurvatus halobius</name>
    <dbReference type="NCBI Taxonomy" id="2182432"/>
    <lineage>
        <taxon>Bacteria</taxon>
        <taxon>Pseudomonadati</taxon>
        <taxon>Pseudomonadota</taxon>
        <taxon>Gammaproteobacteria</taxon>
        <taxon>Chromatiales</taxon>
        <taxon>Ectothiorhodospiraceae</taxon>
        <taxon>Sediminicurvatus</taxon>
    </lineage>
</organism>
<evidence type="ECO:0000259" key="14">
    <source>
        <dbReference type="Pfam" id="PF00534"/>
    </source>
</evidence>
<feature type="domain" description="3-deoxy-D-manno-octulosonic-acid transferase N-terminal" evidence="15">
    <location>
        <begin position="35"/>
        <end position="211"/>
    </location>
</feature>
<comment type="subcellular location">
    <subcellularLocation>
        <location evidence="1">Cell inner membrane</location>
        <topology evidence="1">Single-pass membrane protein</topology>
        <orientation evidence="1">Cytoplasmic side</orientation>
    </subcellularLocation>
    <subcellularLocation>
        <location evidence="13">Cell membrane</location>
    </subcellularLocation>
</comment>
<dbReference type="NCBIfam" id="NF004388">
    <property type="entry name" value="PRK05749.1-4"/>
    <property type="match status" value="1"/>
</dbReference>
<dbReference type="AlphaFoldDB" id="A0A2U2N6R8"/>
<dbReference type="Gene3D" id="3.40.50.2000">
    <property type="entry name" value="Glycogen Phosphorylase B"/>
    <property type="match status" value="1"/>
</dbReference>
<keyword evidence="6" id="KW-0472">Membrane</keyword>
<dbReference type="Pfam" id="PF00534">
    <property type="entry name" value="Glycos_transf_1"/>
    <property type="match status" value="1"/>
</dbReference>
<dbReference type="EC" id="2.4.99.12" evidence="4 13"/>
<feature type="active site" description="Proton acceptor" evidence="11">
    <location>
        <position position="60"/>
    </location>
</feature>
<keyword evidence="6" id="KW-0997">Cell inner membrane</keyword>
<keyword evidence="17" id="KW-1185">Reference proteome</keyword>
<dbReference type="Pfam" id="PF04413">
    <property type="entry name" value="Glycos_transf_N"/>
    <property type="match status" value="1"/>
</dbReference>
<proteinExistence type="inferred from homology"/>
<evidence type="ECO:0000256" key="7">
    <source>
        <dbReference type="ARBA" id="ARBA00022679"/>
    </source>
</evidence>
<evidence type="ECO:0000256" key="13">
    <source>
        <dbReference type="RuleBase" id="RU365103"/>
    </source>
</evidence>
<dbReference type="UniPathway" id="UPA00958"/>
<dbReference type="Gene3D" id="3.40.50.11720">
    <property type="entry name" value="3-Deoxy-D-manno-octulosonic-acid transferase, N-terminal domain"/>
    <property type="match status" value="1"/>
</dbReference>
<evidence type="ECO:0000259" key="15">
    <source>
        <dbReference type="Pfam" id="PF04413"/>
    </source>
</evidence>
<dbReference type="FunFam" id="3.40.50.11720:FF:000001">
    <property type="entry name" value="3-deoxy-D-manno-octulosonic acid transferase"/>
    <property type="match status" value="1"/>
</dbReference>
<comment type="similarity">
    <text evidence="3">Belongs to the glycosyltransferase group 1 family. Glycosyltransferase 30 subfamily.</text>
</comment>
<evidence type="ECO:0000313" key="17">
    <source>
        <dbReference type="Proteomes" id="UP000245474"/>
    </source>
</evidence>
<dbReference type="GO" id="GO:0005886">
    <property type="term" value="C:plasma membrane"/>
    <property type="evidence" value="ECO:0007669"/>
    <property type="project" value="UniProtKB-SubCell"/>
</dbReference>
<comment type="pathway">
    <text evidence="2 13">Bacterial outer membrane biogenesis; LPS core biosynthesis.</text>
</comment>
<reference evidence="16 17" key="1">
    <citation type="submission" date="2018-05" db="EMBL/GenBank/DDBJ databases">
        <title>Spiribacter halobius sp. nov., a moderately halophilic bacterium isolated from marine solar saltern.</title>
        <authorList>
            <person name="Zheng W.-S."/>
            <person name="Lu D.-C."/>
            <person name="Du Z.-J."/>
        </authorList>
    </citation>
    <scope>NUCLEOTIDE SEQUENCE [LARGE SCALE GENOMIC DNA]</scope>
    <source>
        <strain evidence="16 17">E85</strain>
    </source>
</reference>
<comment type="function">
    <text evidence="13">Involved in lipopolysaccharide (LPS) biosynthesis. Catalyzes the transfer of 3-deoxy-D-manno-octulosonate (Kdo) residue(s) from CMP-Kdo to lipid IV(A), the tetraacyldisaccharide-1,4'-bisphosphate precursor of lipid A.</text>
</comment>
<keyword evidence="8" id="KW-0735">Signal-anchor</keyword>
<keyword evidence="8" id="KW-0812">Transmembrane</keyword>
<evidence type="ECO:0000256" key="9">
    <source>
        <dbReference type="ARBA" id="ARBA00031445"/>
    </source>
</evidence>
<evidence type="ECO:0000256" key="8">
    <source>
        <dbReference type="ARBA" id="ARBA00022968"/>
    </source>
</evidence>
<dbReference type="EMBL" id="QFFI01000004">
    <property type="protein sequence ID" value="PWG64895.1"/>
    <property type="molecule type" value="Genomic_DNA"/>
</dbReference>
<accession>A0A2U2N6R8</accession>
<dbReference type="OrthoDB" id="9789797at2"/>
<dbReference type="FunFam" id="3.40.50.2000:FF:000032">
    <property type="entry name" value="3-deoxy-D-manno-octulosonic acid transferase"/>
    <property type="match status" value="1"/>
</dbReference>
<evidence type="ECO:0000256" key="10">
    <source>
        <dbReference type="ARBA" id="ARBA00049183"/>
    </source>
</evidence>
<dbReference type="GO" id="GO:0009245">
    <property type="term" value="P:lipid A biosynthetic process"/>
    <property type="evidence" value="ECO:0007669"/>
    <property type="project" value="TreeGrafter"/>
</dbReference>
<evidence type="ECO:0000256" key="4">
    <source>
        <dbReference type="ARBA" id="ARBA00012621"/>
    </source>
</evidence>
<feature type="domain" description="Glycosyl transferase family 1" evidence="14">
    <location>
        <begin position="303"/>
        <end position="400"/>
    </location>
</feature>
<feature type="site" description="Transition state stabilizer" evidence="12">
    <location>
        <position position="130"/>
    </location>
</feature>
<evidence type="ECO:0000256" key="1">
    <source>
        <dbReference type="ARBA" id="ARBA00004388"/>
    </source>
</evidence>
<dbReference type="InterPro" id="IPR007507">
    <property type="entry name" value="Glycos_transf_N"/>
</dbReference>
<evidence type="ECO:0000313" key="16">
    <source>
        <dbReference type="EMBL" id="PWG64895.1"/>
    </source>
</evidence>
<evidence type="ECO:0000256" key="6">
    <source>
        <dbReference type="ARBA" id="ARBA00022519"/>
    </source>
</evidence>
<comment type="catalytic activity">
    <reaction evidence="10 13">
        <text>lipid IVA (E. coli) + CMP-3-deoxy-beta-D-manno-octulosonate = alpha-Kdo-(2-&gt;6)-lipid IVA (E. coli) + CMP + H(+)</text>
        <dbReference type="Rhea" id="RHEA:28066"/>
        <dbReference type="ChEBI" id="CHEBI:15378"/>
        <dbReference type="ChEBI" id="CHEBI:58603"/>
        <dbReference type="ChEBI" id="CHEBI:60364"/>
        <dbReference type="ChEBI" id="CHEBI:60377"/>
        <dbReference type="ChEBI" id="CHEBI:85987"/>
        <dbReference type="EC" id="2.4.99.12"/>
    </reaction>
</comment>
<dbReference type="GO" id="GO:0043842">
    <property type="term" value="F:Kdo transferase activity"/>
    <property type="evidence" value="ECO:0007669"/>
    <property type="project" value="UniProtKB-EC"/>
</dbReference>
<keyword evidence="13" id="KW-0448">Lipopolysaccharide biosynthesis</keyword>
<dbReference type="InterPro" id="IPR038107">
    <property type="entry name" value="Glycos_transf_N_sf"/>
</dbReference>
<evidence type="ECO:0000256" key="11">
    <source>
        <dbReference type="PIRSR" id="PIRSR639901-1"/>
    </source>
</evidence>
<evidence type="ECO:0000256" key="2">
    <source>
        <dbReference type="ARBA" id="ARBA00004713"/>
    </source>
</evidence>
<evidence type="ECO:0000256" key="3">
    <source>
        <dbReference type="ARBA" id="ARBA00006380"/>
    </source>
</evidence>
<dbReference type="RefSeq" id="WP_109676353.1">
    <property type="nucleotide sequence ID" value="NZ_CP086615.1"/>
</dbReference>
<dbReference type="PANTHER" id="PTHR42755:SF1">
    <property type="entry name" value="3-DEOXY-D-MANNO-OCTULOSONIC ACID TRANSFERASE, MITOCHONDRIAL-RELATED"/>
    <property type="match status" value="1"/>
</dbReference>
<name>A0A2U2N6R8_9GAMM</name>
<dbReference type="InterPro" id="IPR039901">
    <property type="entry name" value="Kdotransferase"/>
</dbReference>
<keyword evidence="7 13" id="KW-0808">Transferase</keyword>
<comment type="caution">
    <text evidence="16">The sequence shown here is derived from an EMBL/GenBank/DDBJ whole genome shotgun (WGS) entry which is preliminary data.</text>
</comment>
<protein>
    <recommendedName>
        <fullName evidence="5 13">3-deoxy-D-manno-octulosonic acid transferase</fullName>
        <shortName evidence="13">Kdo transferase</shortName>
        <ecNumber evidence="4 13">2.4.99.12</ecNumber>
    </recommendedName>
    <alternativeName>
        <fullName evidence="9 13">Lipid IV(A) 3-deoxy-D-manno-octulosonic acid transferase</fullName>
    </alternativeName>
</protein>
<evidence type="ECO:0000256" key="12">
    <source>
        <dbReference type="PIRSR" id="PIRSR639901-2"/>
    </source>
</evidence>
<sequence length="421" mass="45290">MSARALYAQLVRLLVPFALARLLWRSRRAPAYRRRWRERLGYGAAVPGRPLWVHAVSVGEVMAALPLIDAFRARHPDVPLLVTTTTPTGAERVADRLGQAVIHRYLPFDAPGAVRRFLDLAEPRLGIVMETEIWPNLIAAAEARGLPMVLANARLSARSARGYARFPALVRPALRGFAAVAAQTQADAERLCALGASPERVEVTGSVKFDQRLPAAQREAGQGLRAQLGAGRPVWVAASTHEGEEIAALAAHRRLRDRLADAALILVPRHPERFDGVAAETRRAGWTPVRRSRGEVPDTDAAVFLGDTMGELPLYLAAADVVFMGGSLVAVGGHNMLEPAALGLPVLTGPQVFNFQAVAELLDEAAALRYVDDAESLATALAELLADAPERDRMGRAGAEVVAAHRGACERTLALVEPLLP</sequence>
<gene>
    <name evidence="16" type="ORF">DEM34_03610</name>
</gene>
<dbReference type="Proteomes" id="UP000245474">
    <property type="component" value="Unassembled WGS sequence"/>
</dbReference>
<dbReference type="SUPFAM" id="SSF53756">
    <property type="entry name" value="UDP-Glycosyltransferase/glycogen phosphorylase"/>
    <property type="match status" value="1"/>
</dbReference>
<keyword evidence="13" id="KW-1003">Cell membrane</keyword>
<evidence type="ECO:0000256" key="5">
    <source>
        <dbReference type="ARBA" id="ARBA00019077"/>
    </source>
</evidence>
<dbReference type="InterPro" id="IPR001296">
    <property type="entry name" value="Glyco_trans_1"/>
</dbReference>
<dbReference type="PANTHER" id="PTHR42755">
    <property type="entry name" value="3-DEOXY-MANNO-OCTULOSONATE CYTIDYLYLTRANSFERASE"/>
    <property type="match status" value="1"/>
</dbReference>
<feature type="site" description="Transition state stabilizer" evidence="12">
    <location>
        <position position="208"/>
    </location>
</feature>
<dbReference type="GO" id="GO:0009244">
    <property type="term" value="P:lipopolysaccharide core region biosynthetic process"/>
    <property type="evidence" value="ECO:0007669"/>
    <property type="project" value="UniProtKB-UniRule"/>
</dbReference>